<dbReference type="AlphaFoldDB" id="A0A976M585"/>
<keyword evidence="2 5" id="KW-0812">Transmembrane</keyword>
<dbReference type="GO" id="GO:0016020">
    <property type="term" value="C:membrane"/>
    <property type="evidence" value="ECO:0007669"/>
    <property type="project" value="UniProtKB-SubCell"/>
</dbReference>
<feature type="transmembrane region" description="Helical" evidence="5">
    <location>
        <begin position="226"/>
        <end position="246"/>
    </location>
</feature>
<name>A0A976M585_THEOR</name>
<evidence type="ECO:0000313" key="6">
    <source>
        <dbReference type="EMBL" id="UKJ87958.1"/>
    </source>
</evidence>
<dbReference type="Pfam" id="PF01027">
    <property type="entry name" value="Bax1-I"/>
    <property type="match status" value="1"/>
</dbReference>
<evidence type="ECO:0000256" key="5">
    <source>
        <dbReference type="RuleBase" id="RU004379"/>
    </source>
</evidence>
<proteinExistence type="inferred from homology"/>
<organism evidence="6 7">
    <name type="scientific">Theileria orientalis</name>
    <dbReference type="NCBI Taxonomy" id="68886"/>
    <lineage>
        <taxon>Eukaryota</taxon>
        <taxon>Sar</taxon>
        <taxon>Alveolata</taxon>
        <taxon>Apicomplexa</taxon>
        <taxon>Aconoidasida</taxon>
        <taxon>Piroplasmida</taxon>
        <taxon>Theileriidae</taxon>
        <taxon>Theileria</taxon>
    </lineage>
</organism>
<feature type="transmembrane region" description="Helical" evidence="5">
    <location>
        <begin position="130"/>
        <end position="152"/>
    </location>
</feature>
<dbReference type="PANTHER" id="PTHR23291:SF47">
    <property type="entry name" value="TRANSMEMBRANE BAX INHIBITOR MOTIF CONTAINING 7"/>
    <property type="match status" value="1"/>
</dbReference>
<feature type="transmembrane region" description="Helical" evidence="5">
    <location>
        <begin position="44"/>
        <end position="65"/>
    </location>
</feature>
<protein>
    <submittedName>
        <fullName evidence="6">Conserved transmembrane protein</fullName>
    </submittedName>
</protein>
<comment type="similarity">
    <text evidence="5">Belongs to the BI1 family.</text>
</comment>
<dbReference type="PANTHER" id="PTHR23291">
    <property type="entry name" value="BAX INHIBITOR-RELATED"/>
    <property type="match status" value="1"/>
</dbReference>
<keyword evidence="4 5" id="KW-0472">Membrane</keyword>
<feature type="transmembrane region" description="Helical" evidence="5">
    <location>
        <begin position="161"/>
        <end position="180"/>
    </location>
</feature>
<dbReference type="Proteomes" id="UP000244803">
    <property type="component" value="Chromosome 1"/>
</dbReference>
<feature type="transmembrane region" description="Helical" evidence="5">
    <location>
        <begin position="107"/>
        <end position="124"/>
    </location>
</feature>
<accession>A0A976M585</accession>
<comment type="subcellular location">
    <subcellularLocation>
        <location evidence="1">Membrane</location>
        <topology evidence="1">Multi-pass membrane protein</topology>
    </subcellularLocation>
</comment>
<dbReference type="OrthoDB" id="7933078at2759"/>
<evidence type="ECO:0000313" key="7">
    <source>
        <dbReference type="Proteomes" id="UP000244803"/>
    </source>
</evidence>
<dbReference type="InterPro" id="IPR006214">
    <property type="entry name" value="Bax_inhibitor_1-related"/>
</dbReference>
<reference evidence="6" key="1">
    <citation type="submission" date="2022-07" db="EMBL/GenBank/DDBJ databases">
        <title>Evaluation of T. orientalis genome assembly methods using nanopore sequencing and analysis of variation between genomes.</title>
        <authorList>
            <person name="Yam J."/>
            <person name="Micallef M.L."/>
            <person name="Liu M."/>
            <person name="Djordjevic S.P."/>
            <person name="Bogema D.R."/>
            <person name="Jenkins C."/>
        </authorList>
    </citation>
    <scope>NUCLEOTIDE SEQUENCE</scope>
    <source>
        <strain evidence="6">Fish Creek</strain>
    </source>
</reference>
<feature type="transmembrane region" description="Helical" evidence="5">
    <location>
        <begin position="186"/>
        <end position="205"/>
    </location>
</feature>
<evidence type="ECO:0000256" key="4">
    <source>
        <dbReference type="ARBA" id="ARBA00023136"/>
    </source>
</evidence>
<feature type="transmembrane region" description="Helical" evidence="5">
    <location>
        <begin position="77"/>
        <end position="95"/>
    </location>
</feature>
<evidence type="ECO:0000256" key="3">
    <source>
        <dbReference type="ARBA" id="ARBA00022989"/>
    </source>
</evidence>
<evidence type="ECO:0000256" key="1">
    <source>
        <dbReference type="ARBA" id="ARBA00004141"/>
    </source>
</evidence>
<sequence>MASYIQDEAGTAGYYDPEKNEMGDHYRLSETTPMYVRHGFVRKVFLIVFLQLLFSFGFMLFAYFVAPVRAFFIRVPYLGYAGALVFFIASLVISCKPELVRSKTSSTVALVLMTPCMALMLTTFCCHFQSIEIAIAAGVTTLVVGLLGLLALQTKYDFTSWLSYMIIVGVVFMVFVLISFFFMTKILYLVISAIGCIIVSFYILIDIQMIMGGKRKYQFTIDDYCLASIILYSDIISLFMDILRIVSASSSV</sequence>
<gene>
    <name evidence="6" type="ORF">MACJ_000400</name>
</gene>
<evidence type="ECO:0000256" key="2">
    <source>
        <dbReference type="ARBA" id="ARBA00022692"/>
    </source>
</evidence>
<keyword evidence="3 5" id="KW-1133">Transmembrane helix</keyword>
<dbReference type="EMBL" id="CP056065">
    <property type="protein sequence ID" value="UKJ87958.1"/>
    <property type="molecule type" value="Genomic_DNA"/>
</dbReference>